<gene>
    <name evidence="1" type="ORF">WJ0W_001826</name>
</gene>
<proteinExistence type="predicted"/>
<keyword evidence="2" id="KW-1185">Reference proteome</keyword>
<protein>
    <submittedName>
        <fullName evidence="1">Uncharacterized protein</fullName>
    </submittedName>
</protein>
<dbReference type="Proteomes" id="UP001154322">
    <property type="component" value="Unassembled WGS sequence"/>
</dbReference>
<reference evidence="1" key="1">
    <citation type="submission" date="2022-06" db="EMBL/GenBank/DDBJ databases">
        <authorList>
            <person name="Dietemann V."/>
            <person name="Ory F."/>
            <person name="Dainat B."/>
            <person name="Oberhansli S."/>
        </authorList>
    </citation>
    <scope>NUCLEOTIDE SEQUENCE</scope>
    <source>
        <strain evidence="1">Ena-SAMPLE-TAB-26-04-2022-14:26:32:270-5432</strain>
    </source>
</reference>
<name>A0ABN8U4B9_9BACL</name>
<evidence type="ECO:0000313" key="1">
    <source>
        <dbReference type="EMBL" id="CAH8244595.1"/>
    </source>
</evidence>
<accession>A0ABN8U4B9</accession>
<dbReference type="RefSeq" id="WP_261944798.1">
    <property type="nucleotide sequence ID" value="NZ_AP031292.1"/>
</dbReference>
<organism evidence="1 2">
    <name type="scientific">Paenibacillus melissococcoides</name>
    <dbReference type="NCBI Taxonomy" id="2912268"/>
    <lineage>
        <taxon>Bacteria</taxon>
        <taxon>Bacillati</taxon>
        <taxon>Bacillota</taxon>
        <taxon>Bacilli</taxon>
        <taxon>Bacillales</taxon>
        <taxon>Paenibacillaceae</taxon>
        <taxon>Paenibacillus</taxon>
    </lineage>
</organism>
<dbReference type="EMBL" id="CALYLO010000002">
    <property type="protein sequence ID" value="CAH8244595.1"/>
    <property type="molecule type" value="Genomic_DNA"/>
</dbReference>
<sequence length="118" mass="14213">MAIDQTHSIRSKELPFPRRNYDFSLFYEIHRWVCRYMKKRFHHKLKESATMTSFEIEFSAKELSYFLFREKRCPICEEMLERVELGKGHVGAANKLGIYYRCVNCDQIYSLTDLSEKK</sequence>
<evidence type="ECO:0000313" key="2">
    <source>
        <dbReference type="Proteomes" id="UP001154322"/>
    </source>
</evidence>
<comment type="caution">
    <text evidence="1">The sequence shown here is derived from an EMBL/GenBank/DDBJ whole genome shotgun (WGS) entry which is preliminary data.</text>
</comment>